<dbReference type="OrthoDB" id="235895at2157"/>
<sequence>MGADDDAEESAYTFQCAKCGWETTGDRRPVACEVCGGRMLANPSERTR</sequence>
<gene>
    <name evidence="1" type="ordered locus">Huta_2324</name>
</gene>
<organism evidence="1 2">
    <name type="scientific">Halorhabdus utahensis (strain DSM 12940 / JCM 11049 / AX-2)</name>
    <dbReference type="NCBI Taxonomy" id="519442"/>
    <lineage>
        <taxon>Archaea</taxon>
        <taxon>Methanobacteriati</taxon>
        <taxon>Methanobacteriota</taxon>
        <taxon>Stenosarchaea group</taxon>
        <taxon>Halobacteria</taxon>
        <taxon>Halobacteriales</taxon>
        <taxon>Haloarculaceae</taxon>
        <taxon>Halorhabdus</taxon>
    </lineage>
</organism>
<dbReference type="SUPFAM" id="SSF57802">
    <property type="entry name" value="Rubredoxin-like"/>
    <property type="match status" value="1"/>
</dbReference>
<accession>C7NVG8</accession>
<dbReference type="Proteomes" id="UP000002071">
    <property type="component" value="Chromosome"/>
</dbReference>
<name>C7NVG8_HALUD</name>
<evidence type="ECO:0000313" key="1">
    <source>
        <dbReference type="EMBL" id="ACV12491.1"/>
    </source>
</evidence>
<dbReference type="EMBL" id="CP001687">
    <property type="protein sequence ID" value="ACV12491.1"/>
    <property type="molecule type" value="Genomic_DNA"/>
</dbReference>
<dbReference type="AlphaFoldDB" id="C7NVG8"/>
<dbReference type="HOGENOM" id="CLU_3147899_0_0_2"/>
<dbReference type="STRING" id="519442.Huta_2324"/>
<dbReference type="RefSeq" id="WP_015790058.1">
    <property type="nucleotide sequence ID" value="NC_013158.1"/>
</dbReference>
<dbReference type="GeneID" id="54763386"/>
<evidence type="ECO:0000313" key="2">
    <source>
        <dbReference type="Proteomes" id="UP000002071"/>
    </source>
</evidence>
<reference evidence="1 2" key="1">
    <citation type="journal article" date="2009" name="Stand. Genomic Sci.">
        <title>Complete genome sequence of Halorhabdus utahensis type strain (AX-2).</title>
        <authorList>
            <person name="Anderson I."/>
            <person name="Tindall B.J."/>
            <person name="Pomrenke H."/>
            <person name="Goker M."/>
            <person name="Lapidus A."/>
            <person name="Nolan M."/>
            <person name="Copeland A."/>
            <person name="Glavina Del Rio T."/>
            <person name="Chen F."/>
            <person name="Tice H."/>
            <person name="Cheng J.F."/>
            <person name="Lucas S."/>
            <person name="Chertkov O."/>
            <person name="Bruce D."/>
            <person name="Brettin T."/>
            <person name="Detter J.C."/>
            <person name="Han C."/>
            <person name="Goodwin L."/>
            <person name="Land M."/>
            <person name="Hauser L."/>
            <person name="Chang Y.J."/>
            <person name="Jeffries C.D."/>
            <person name="Pitluck S."/>
            <person name="Pati A."/>
            <person name="Mavromatis K."/>
            <person name="Ivanova N."/>
            <person name="Ovchinnikova G."/>
            <person name="Chen A."/>
            <person name="Palaniappan K."/>
            <person name="Chain P."/>
            <person name="Rohde M."/>
            <person name="Bristow J."/>
            <person name="Eisen J.A."/>
            <person name="Markowitz V."/>
            <person name="Hugenholtz P."/>
            <person name="Kyrpides N.C."/>
            <person name="Klenk H.P."/>
        </authorList>
    </citation>
    <scope>NUCLEOTIDE SEQUENCE [LARGE SCALE GENOMIC DNA]</scope>
    <source>
        <strain evidence="2">DSM 12940 / JCM 11049 / AX-2</strain>
    </source>
</reference>
<keyword evidence="2" id="KW-1185">Reference proteome</keyword>
<protein>
    <recommendedName>
        <fullName evidence="3">Rubrerythrin-like domain-containing protein</fullName>
    </recommendedName>
</protein>
<evidence type="ECO:0008006" key="3">
    <source>
        <dbReference type="Google" id="ProtNLM"/>
    </source>
</evidence>
<dbReference type="KEGG" id="hut:Huta_2324"/>
<proteinExistence type="predicted"/>